<comment type="caution">
    <text evidence="1">The sequence shown here is derived from an EMBL/GenBank/DDBJ whole genome shotgun (WGS) entry which is preliminary data.</text>
</comment>
<evidence type="ECO:0008006" key="3">
    <source>
        <dbReference type="Google" id="ProtNLM"/>
    </source>
</evidence>
<name>A0ABU7LN47_9PROT</name>
<accession>A0ABU7LN47</accession>
<evidence type="ECO:0000313" key="2">
    <source>
        <dbReference type="Proteomes" id="UP001354971"/>
    </source>
</evidence>
<reference evidence="1 2" key="1">
    <citation type="submission" date="2024-01" db="EMBL/GenBank/DDBJ databases">
        <title>Hyphobacterium bacterium isolated from marine sediment.</title>
        <authorList>
            <person name="Zhao S."/>
        </authorList>
    </citation>
    <scope>NUCLEOTIDE SEQUENCE [LARGE SCALE GENOMIC DNA]</scope>
    <source>
        <strain evidence="2">HN65</strain>
    </source>
</reference>
<protein>
    <recommendedName>
        <fullName evidence="3">Flagellar basal-body/hook protein C-terminal domain-containing protein</fullName>
    </recommendedName>
</protein>
<dbReference type="Proteomes" id="UP001354971">
    <property type="component" value="Unassembled WGS sequence"/>
</dbReference>
<dbReference type="RefSeq" id="WP_330198003.1">
    <property type="nucleotide sequence ID" value="NZ_JAZDRP010000002.1"/>
</dbReference>
<sequence length="74" mass="7852">MLMNTAYNISLAAMQAAHAQIANAARQIANPRADESNIIDAVIAIKQAEQTHDAATAAMRTASDMSEQLIDILA</sequence>
<proteinExistence type="predicted"/>
<organism evidence="1 2">
    <name type="scientific">Hyphobacterium lacteum</name>
    <dbReference type="NCBI Taxonomy" id="3116575"/>
    <lineage>
        <taxon>Bacteria</taxon>
        <taxon>Pseudomonadati</taxon>
        <taxon>Pseudomonadota</taxon>
        <taxon>Alphaproteobacteria</taxon>
        <taxon>Maricaulales</taxon>
        <taxon>Maricaulaceae</taxon>
        <taxon>Hyphobacterium</taxon>
    </lineage>
</organism>
<dbReference type="EMBL" id="JAZDRP010000002">
    <property type="protein sequence ID" value="MEE2525340.1"/>
    <property type="molecule type" value="Genomic_DNA"/>
</dbReference>
<evidence type="ECO:0000313" key="1">
    <source>
        <dbReference type="EMBL" id="MEE2525340.1"/>
    </source>
</evidence>
<gene>
    <name evidence="1" type="ORF">V0U79_03105</name>
</gene>
<keyword evidence="2" id="KW-1185">Reference proteome</keyword>